<keyword evidence="4" id="KW-0732">Signal</keyword>
<proteinExistence type="predicted"/>
<feature type="disulfide bond" evidence="7">
    <location>
        <begin position="68"/>
        <end position="83"/>
    </location>
</feature>
<feature type="non-terminal residue" evidence="10">
    <location>
        <position position="327"/>
    </location>
</feature>
<dbReference type="SMART" id="SM00270">
    <property type="entry name" value="ChtBD1"/>
    <property type="match status" value="2"/>
</dbReference>
<dbReference type="Gene3D" id="3.20.20.370">
    <property type="entry name" value="Glycoside hydrolase/deacetylase"/>
    <property type="match status" value="1"/>
</dbReference>
<feature type="domain" description="Chitin-binding type-1" evidence="8">
    <location>
        <begin position="4"/>
        <end position="48"/>
    </location>
</feature>
<dbReference type="STRING" id="1754192.A0A1Y1XKD4"/>
<feature type="non-terminal residue" evidence="10">
    <location>
        <position position="1"/>
    </location>
</feature>
<dbReference type="InterPro" id="IPR011330">
    <property type="entry name" value="Glyco_hydro/deAcase_b/a-brl"/>
</dbReference>
<evidence type="ECO:0000259" key="9">
    <source>
        <dbReference type="PROSITE" id="PS51677"/>
    </source>
</evidence>
<dbReference type="GO" id="GO:0046872">
    <property type="term" value="F:metal ion binding"/>
    <property type="evidence" value="ECO:0007669"/>
    <property type="project" value="UniProtKB-KW"/>
</dbReference>
<keyword evidence="6" id="KW-0119">Carbohydrate metabolism</keyword>
<evidence type="ECO:0000256" key="7">
    <source>
        <dbReference type="PROSITE-ProRule" id="PRU00261"/>
    </source>
</evidence>
<comment type="cofactor">
    <cofactor evidence="1">
        <name>Co(2+)</name>
        <dbReference type="ChEBI" id="CHEBI:48828"/>
    </cofactor>
</comment>
<dbReference type="Gene3D" id="3.30.60.10">
    <property type="entry name" value="Endochitinase-like"/>
    <property type="match status" value="2"/>
</dbReference>
<dbReference type="InterPro" id="IPR001002">
    <property type="entry name" value="Chitin-bd_1"/>
</dbReference>
<dbReference type="EMBL" id="MCFG01000030">
    <property type="protein sequence ID" value="ORX85804.1"/>
    <property type="molecule type" value="Genomic_DNA"/>
</dbReference>
<evidence type="ECO:0000259" key="8">
    <source>
        <dbReference type="PROSITE" id="PS50941"/>
    </source>
</evidence>
<organism evidence="10 11">
    <name type="scientific">Anaeromyces robustus</name>
    <dbReference type="NCBI Taxonomy" id="1754192"/>
    <lineage>
        <taxon>Eukaryota</taxon>
        <taxon>Fungi</taxon>
        <taxon>Fungi incertae sedis</taxon>
        <taxon>Chytridiomycota</taxon>
        <taxon>Chytridiomycota incertae sedis</taxon>
        <taxon>Neocallimastigomycetes</taxon>
        <taxon>Neocallimastigales</taxon>
        <taxon>Neocallimastigaceae</taxon>
        <taxon>Anaeromyces</taxon>
    </lineage>
</organism>
<evidence type="ECO:0000256" key="5">
    <source>
        <dbReference type="ARBA" id="ARBA00022801"/>
    </source>
</evidence>
<name>A0A1Y1XKD4_9FUNG</name>
<keyword evidence="7" id="KW-1015">Disulfide bond</keyword>
<dbReference type="InterPro" id="IPR036861">
    <property type="entry name" value="Endochitinase-like_sf"/>
</dbReference>
<dbReference type="PROSITE" id="PS51677">
    <property type="entry name" value="NODB"/>
    <property type="match status" value="1"/>
</dbReference>
<feature type="disulfide bond" evidence="7">
    <location>
        <begin position="21"/>
        <end position="35"/>
    </location>
</feature>
<dbReference type="OrthoDB" id="2158458at2759"/>
<evidence type="ECO:0000313" key="11">
    <source>
        <dbReference type="Proteomes" id="UP000193944"/>
    </source>
</evidence>
<dbReference type="GO" id="GO:0008061">
    <property type="term" value="F:chitin binding"/>
    <property type="evidence" value="ECO:0007669"/>
    <property type="project" value="UniProtKB-UniRule"/>
</dbReference>
<dbReference type="GO" id="GO:0005975">
    <property type="term" value="P:carbohydrate metabolic process"/>
    <property type="evidence" value="ECO:0007669"/>
    <property type="project" value="InterPro"/>
</dbReference>
<dbReference type="CDD" id="cd00035">
    <property type="entry name" value="ChtBD1"/>
    <property type="match status" value="2"/>
</dbReference>
<feature type="disulfide bond" evidence="7">
    <location>
        <begin position="16"/>
        <end position="28"/>
    </location>
</feature>
<dbReference type="PRINTS" id="PR00451">
    <property type="entry name" value="CHITINBINDNG"/>
</dbReference>
<feature type="disulfide bond" evidence="7">
    <location>
        <begin position="77"/>
        <end position="89"/>
    </location>
</feature>
<keyword evidence="3" id="KW-0479">Metal-binding</keyword>
<sequence>TSSNGRCGPKFSNAICPSGQCCSKYGWCGTESKYCGDGCQIDYGTCKNNNSSTKTSKINHPTSTNGRCGINFDNTACPIGECCSKHGWCGNSSDYCGEGCQSEFGECNGNNETGSKPKIRVYEKCKNSKHWALTFDDGPYKYDEALLEYLDSVGVKATFFINGANVMDIYSEKGRRIIKKMYKSGHVIGNHTFNHKDLDALTVSEIKDQVTKLEKALKEIIGVKPAFIRPPYGSGDDNPTVIETLQNLGYTGIIMWNVDTLDWDNKGDIDYAISEFNKKLSKPIISLNHCYYGGITESKLVTQAKKEIEYMKSNGYTPVTMAECLGL</sequence>
<evidence type="ECO:0000256" key="6">
    <source>
        <dbReference type="ARBA" id="ARBA00023277"/>
    </source>
</evidence>
<feature type="domain" description="NodB homology" evidence="9">
    <location>
        <begin position="129"/>
        <end position="319"/>
    </location>
</feature>
<dbReference type="PANTHER" id="PTHR46471:SF2">
    <property type="entry name" value="CHITIN DEACETYLASE-RELATED"/>
    <property type="match status" value="1"/>
</dbReference>
<evidence type="ECO:0000256" key="4">
    <source>
        <dbReference type="ARBA" id="ARBA00022729"/>
    </source>
</evidence>
<evidence type="ECO:0000256" key="1">
    <source>
        <dbReference type="ARBA" id="ARBA00001941"/>
    </source>
</evidence>
<feature type="domain" description="Chitin-binding type-1" evidence="8">
    <location>
        <begin position="65"/>
        <end position="109"/>
    </location>
</feature>
<dbReference type="Proteomes" id="UP000193944">
    <property type="component" value="Unassembled WGS sequence"/>
</dbReference>
<dbReference type="Pfam" id="PF01522">
    <property type="entry name" value="Polysacc_deac_1"/>
    <property type="match status" value="1"/>
</dbReference>
<evidence type="ECO:0000256" key="2">
    <source>
        <dbReference type="ARBA" id="ARBA00022669"/>
    </source>
</evidence>
<feature type="disulfide bond" evidence="7">
    <location>
        <begin position="82"/>
        <end position="96"/>
    </location>
</feature>
<comment type="caution">
    <text evidence="10">The sequence shown here is derived from an EMBL/GenBank/DDBJ whole genome shotgun (WGS) entry which is preliminary data.</text>
</comment>
<evidence type="ECO:0000313" key="10">
    <source>
        <dbReference type="EMBL" id="ORX85804.1"/>
    </source>
</evidence>
<dbReference type="SUPFAM" id="SSF57016">
    <property type="entry name" value="Plant lectins/antimicrobial peptides"/>
    <property type="match status" value="2"/>
</dbReference>
<protein>
    <submittedName>
        <fullName evidence="10">Glycoside hydrolase/deacetylase</fullName>
    </submittedName>
</protein>
<keyword evidence="11" id="KW-1185">Reference proteome</keyword>
<feature type="disulfide bond" evidence="7">
    <location>
        <begin position="7"/>
        <end position="22"/>
    </location>
</feature>
<reference evidence="10 11" key="1">
    <citation type="submission" date="2016-08" db="EMBL/GenBank/DDBJ databases">
        <title>A Parts List for Fungal Cellulosomes Revealed by Comparative Genomics.</title>
        <authorList>
            <consortium name="DOE Joint Genome Institute"/>
            <person name="Haitjema C.H."/>
            <person name="Gilmore S.P."/>
            <person name="Henske J.K."/>
            <person name="Solomon K.V."/>
            <person name="De Groot R."/>
            <person name="Kuo A."/>
            <person name="Mondo S.J."/>
            <person name="Salamov A.A."/>
            <person name="Labutti K."/>
            <person name="Zhao Z."/>
            <person name="Chiniquy J."/>
            <person name="Barry K."/>
            <person name="Brewer H.M."/>
            <person name="Purvine S.O."/>
            <person name="Wright A.T."/>
            <person name="Boxma B."/>
            <person name="Van Alen T."/>
            <person name="Hackstein J.H."/>
            <person name="Baker S.E."/>
            <person name="Grigoriev I.V."/>
            <person name="O'Malley M.A."/>
        </authorList>
    </citation>
    <scope>NUCLEOTIDE SEQUENCE [LARGE SCALE GENOMIC DNA]</scope>
    <source>
        <strain evidence="10 11">S4</strain>
    </source>
</reference>
<keyword evidence="2 7" id="KW-0147">Chitin-binding</keyword>
<dbReference type="AlphaFoldDB" id="A0A1Y1XKD4"/>
<keyword evidence="5 10" id="KW-0378">Hydrolase</keyword>
<dbReference type="InterPro" id="IPR018371">
    <property type="entry name" value="Chitin-binding_1_CS"/>
</dbReference>
<dbReference type="SUPFAM" id="SSF88713">
    <property type="entry name" value="Glycoside hydrolase/deacetylase"/>
    <property type="match status" value="1"/>
</dbReference>
<evidence type="ECO:0000256" key="3">
    <source>
        <dbReference type="ARBA" id="ARBA00022723"/>
    </source>
</evidence>
<dbReference type="PROSITE" id="PS00026">
    <property type="entry name" value="CHIT_BIND_I_1"/>
    <property type="match status" value="2"/>
</dbReference>
<comment type="caution">
    <text evidence="7">Lacks conserved residue(s) required for the propagation of feature annotation.</text>
</comment>
<gene>
    <name evidence="10" type="ORF">BCR32DRAFT_195863</name>
</gene>
<dbReference type="GO" id="GO:0016810">
    <property type="term" value="F:hydrolase activity, acting on carbon-nitrogen (but not peptide) bonds"/>
    <property type="evidence" value="ECO:0007669"/>
    <property type="project" value="InterPro"/>
</dbReference>
<dbReference type="Pfam" id="PF00187">
    <property type="entry name" value="Chitin_bind_1"/>
    <property type="match status" value="2"/>
</dbReference>
<dbReference type="PROSITE" id="PS50941">
    <property type="entry name" value="CHIT_BIND_I_2"/>
    <property type="match status" value="2"/>
</dbReference>
<dbReference type="PANTHER" id="PTHR46471">
    <property type="entry name" value="CHITIN DEACETYLASE"/>
    <property type="match status" value="1"/>
</dbReference>
<dbReference type="InterPro" id="IPR002509">
    <property type="entry name" value="NODB_dom"/>
</dbReference>
<reference evidence="10 11" key="2">
    <citation type="submission" date="2016-08" db="EMBL/GenBank/DDBJ databases">
        <title>Pervasive Adenine N6-methylation of Active Genes in Fungi.</title>
        <authorList>
            <consortium name="DOE Joint Genome Institute"/>
            <person name="Mondo S.J."/>
            <person name="Dannebaum R.O."/>
            <person name="Kuo R.C."/>
            <person name="Labutti K."/>
            <person name="Haridas S."/>
            <person name="Kuo A."/>
            <person name="Salamov A."/>
            <person name="Ahrendt S.R."/>
            <person name="Lipzen A."/>
            <person name="Sullivan W."/>
            <person name="Andreopoulos W.B."/>
            <person name="Clum A."/>
            <person name="Lindquist E."/>
            <person name="Daum C."/>
            <person name="Ramamoorthy G.K."/>
            <person name="Gryganskyi A."/>
            <person name="Culley D."/>
            <person name="Magnuson J.K."/>
            <person name="James T.Y."/>
            <person name="O'Malley M.A."/>
            <person name="Stajich J.E."/>
            <person name="Spatafora J.W."/>
            <person name="Visel A."/>
            <person name="Grigoriev I.V."/>
        </authorList>
    </citation>
    <scope>NUCLEOTIDE SEQUENCE [LARGE SCALE GENOMIC DNA]</scope>
    <source>
        <strain evidence="10 11">S4</strain>
    </source>
</reference>
<accession>A0A1Y1XKD4</accession>